<feature type="transmembrane region" description="Helical" evidence="14">
    <location>
        <begin position="116"/>
        <end position="136"/>
    </location>
</feature>
<comment type="catalytic activity">
    <reaction evidence="13">
        <text>an alpha-D-Glc-(1-&gt;3)-alpha-D-Glc-(1-&gt;3)-alpha-D-Man-(1-&gt;2)-alpha-D-Man-(1-&gt;2)-alpha-D-Man-(1-&gt;3)-[alpha-D-Man-(1-&gt;2)-alpha-D-Man-(1-&gt;3)-[alpha-D-Man-(1-&gt;2)-alpha-D-Man-(1-&gt;6)]-alpha-D-Man-(1-&gt;6)]-beta-D-Man-(1-&gt;4)-beta-D-GlcNAc-(1-&gt;4)-alpha-D-GlcNAc-diphospho-di-trans,poly-cis-dolichol + a di-trans,poly-cis-dolichyl beta-D-glucosyl phosphate = a alpha-D-Glc-(1-&gt;2)-alpha-D-Glc-(1-&gt;3)-alpha-D-Glc-(1-&gt;3)-alpha-D-Man-(1-&gt;2)-alpha-D-Man-(1-&gt;2)-alpha-D-Man-(1-&gt;3)-[alpha-D-Man-(1-&gt;2)-alpha-D-Man-(1-&gt;3)-[alpha-D-Man-(1-&gt;2)-alpha-D-Man-(1-&gt;6)]-alpha-D-Man-(1-&gt;6)]-beta-D-Man-(1-&gt;4)-beta-D-GlcNAc-(1-&gt;4)-alpha-D-GlcNAc-diphospho-di-trans,poly-cis-dolichol + a di-trans,poly-cis-dolichyl phosphate + H(+)</text>
        <dbReference type="Rhea" id="RHEA:29543"/>
        <dbReference type="Rhea" id="RHEA-COMP:19498"/>
        <dbReference type="Rhea" id="RHEA-COMP:19502"/>
        <dbReference type="Rhea" id="RHEA-COMP:19512"/>
        <dbReference type="Rhea" id="RHEA-COMP:19522"/>
        <dbReference type="ChEBI" id="CHEBI:15378"/>
        <dbReference type="ChEBI" id="CHEBI:57525"/>
        <dbReference type="ChEBI" id="CHEBI:57683"/>
        <dbReference type="ChEBI" id="CHEBI:132522"/>
        <dbReference type="ChEBI" id="CHEBI:132523"/>
        <dbReference type="EC" id="2.4.1.256"/>
    </reaction>
    <physiologicalReaction direction="left-to-right" evidence="13">
        <dbReference type="Rhea" id="RHEA:29544"/>
    </physiologicalReaction>
</comment>
<keyword evidence="6 14" id="KW-0328">Glycosyltransferase</keyword>
<evidence type="ECO:0000256" key="13">
    <source>
        <dbReference type="ARBA" id="ARBA00048064"/>
    </source>
</evidence>
<dbReference type="Pfam" id="PF04922">
    <property type="entry name" value="DIE2_ALG10"/>
    <property type="match status" value="1"/>
</dbReference>
<evidence type="ECO:0000256" key="4">
    <source>
        <dbReference type="ARBA" id="ARBA00011967"/>
    </source>
</evidence>
<name>A0A0W0C6E5_CANGB</name>
<feature type="transmembrane region" description="Helical" evidence="14">
    <location>
        <begin position="414"/>
        <end position="435"/>
    </location>
</feature>
<evidence type="ECO:0000256" key="3">
    <source>
        <dbReference type="ARBA" id="ARBA00010600"/>
    </source>
</evidence>
<organism evidence="15 16">
    <name type="scientific">Candida glabrata</name>
    <name type="common">Yeast</name>
    <name type="synonym">Torulopsis glabrata</name>
    <dbReference type="NCBI Taxonomy" id="5478"/>
    <lineage>
        <taxon>Eukaryota</taxon>
        <taxon>Fungi</taxon>
        <taxon>Dikarya</taxon>
        <taxon>Ascomycota</taxon>
        <taxon>Saccharomycotina</taxon>
        <taxon>Saccharomycetes</taxon>
        <taxon>Saccharomycetales</taxon>
        <taxon>Saccharomycetaceae</taxon>
        <taxon>Nakaseomyces</taxon>
    </lineage>
</organism>
<evidence type="ECO:0000256" key="8">
    <source>
        <dbReference type="ARBA" id="ARBA00022692"/>
    </source>
</evidence>
<evidence type="ECO:0000256" key="9">
    <source>
        <dbReference type="ARBA" id="ARBA00022824"/>
    </source>
</evidence>
<dbReference type="EMBL" id="LLZZ01000186">
    <property type="protein sequence ID" value="KTA95189.1"/>
    <property type="molecule type" value="Genomic_DNA"/>
</dbReference>
<dbReference type="VEuPathDB" id="FungiDB:B1J91_L06556g"/>
<dbReference type="GO" id="GO:0106073">
    <property type="term" value="F:dolichyl pyrophosphate Glc2Man9GlcNAc2 alpha-1,2-glucosyltransferase activity"/>
    <property type="evidence" value="ECO:0007669"/>
    <property type="project" value="UniProtKB-UniRule"/>
</dbReference>
<comment type="function">
    <text evidence="12">Dol-P-Glc:Glc(2)Man(9)GlcNAc(2)-PP-Dol alpha-1,2-glucosyltransferase that operates in the biosynthetic pathway of dolichol-linked oligosaccharides, the glycan precursors employed in protein asparagine (N)-glycosylation. The assembly of dolichol-linked oligosaccharides begins on the cytosolic side of the endoplasmic reticulum membrane and finishes in its lumen. The sequential addition of sugars to dolichol pyrophosphate produces dolichol-linked oligosaccharides containing fourteen sugars, including two GlcNAcs, nine mannoses and three glucoses. Once assembled, the oligosaccharide is transferred from the lipid to nascent proteins by oligosaccharyltransferases. In the lumen of the endoplasmic reticulum, adds the third and last glucose residue from dolichyl phosphate glucose (Dol-P-Glc) onto the lipid-linked oligosaccharide intermediate Glc(2)Man(9)GlcNAc(2)-PP-Dol to produce Glc(3)Man(9)GlcNAc(2)-PP-Dol.</text>
</comment>
<evidence type="ECO:0000256" key="5">
    <source>
        <dbReference type="ARBA" id="ARBA00018512"/>
    </source>
</evidence>
<accession>A0A0W0C6E5</accession>
<feature type="transmembrane region" description="Helical" evidence="14">
    <location>
        <begin position="254"/>
        <end position="274"/>
    </location>
</feature>
<gene>
    <name evidence="15" type="ORF">AO440_005552</name>
</gene>
<feature type="transmembrane region" description="Helical" evidence="14">
    <location>
        <begin position="143"/>
        <end position="166"/>
    </location>
</feature>
<dbReference type="PANTHER" id="PTHR12989">
    <property type="entry name" value="ALPHA-1,2-GLUCOSYLTRANSFERASE ALG10"/>
    <property type="match status" value="1"/>
</dbReference>
<dbReference type="VEuPathDB" id="FungiDB:GVI51_L06435"/>
<evidence type="ECO:0000256" key="6">
    <source>
        <dbReference type="ARBA" id="ARBA00022676"/>
    </source>
</evidence>
<reference evidence="15 16" key="1">
    <citation type="submission" date="2015-10" db="EMBL/GenBank/DDBJ databases">
        <title>Draft genomes sequences of Candida glabrata isolates 1A, 1B, 2A, 2B, 3A and 3B.</title>
        <authorList>
            <person name="Haavelsrud O.E."/>
            <person name="Gaustad P."/>
        </authorList>
    </citation>
    <scope>NUCLEOTIDE SEQUENCE [LARGE SCALE GENOMIC DNA]</scope>
    <source>
        <strain evidence="15">910700640</strain>
    </source>
</reference>
<feature type="transmembrane region" description="Helical" evidence="14">
    <location>
        <begin position="486"/>
        <end position="509"/>
    </location>
</feature>
<dbReference type="VEuPathDB" id="FungiDB:CAGL0L06556g"/>
<comment type="caution">
    <text evidence="15">The sequence shown here is derived from an EMBL/GenBank/DDBJ whole genome shotgun (WGS) entry which is preliminary data.</text>
</comment>
<evidence type="ECO:0000256" key="14">
    <source>
        <dbReference type="PIRNR" id="PIRNR028810"/>
    </source>
</evidence>
<evidence type="ECO:0000313" key="16">
    <source>
        <dbReference type="Proteomes" id="UP000054886"/>
    </source>
</evidence>
<keyword evidence="7 15" id="KW-0808">Transferase</keyword>
<dbReference type="PIRSF" id="PIRSF028810">
    <property type="entry name" value="Alpha1_2_glucosyltferase_Alg10"/>
    <property type="match status" value="1"/>
</dbReference>
<feature type="transmembrane region" description="Helical" evidence="14">
    <location>
        <begin position="331"/>
        <end position="352"/>
    </location>
</feature>
<keyword evidence="9" id="KW-0256">Endoplasmic reticulum</keyword>
<feature type="transmembrane region" description="Helical" evidence="14">
    <location>
        <begin position="295"/>
        <end position="311"/>
    </location>
</feature>
<dbReference type="PANTHER" id="PTHR12989:SF10">
    <property type="entry name" value="DOL-P-GLC:GLC(2)MAN(9)GLCNAC(2)-PP-DOL ALPHA-1,2-GLUCOSYLTRANSFERASE-RELATED"/>
    <property type="match status" value="1"/>
</dbReference>
<feature type="transmembrane region" description="Helical" evidence="14">
    <location>
        <begin position="172"/>
        <end position="192"/>
    </location>
</feature>
<dbReference type="GO" id="GO:0006488">
    <property type="term" value="P:dolichol-linked oligosaccharide biosynthetic process"/>
    <property type="evidence" value="ECO:0007669"/>
    <property type="project" value="UniProtKB-UniRule"/>
</dbReference>
<dbReference type="InterPro" id="IPR016900">
    <property type="entry name" value="Alg10"/>
</dbReference>
<evidence type="ECO:0000256" key="1">
    <source>
        <dbReference type="ARBA" id="ARBA00004477"/>
    </source>
</evidence>
<proteinExistence type="inferred from homology"/>
<evidence type="ECO:0000256" key="2">
    <source>
        <dbReference type="ARBA" id="ARBA00004922"/>
    </source>
</evidence>
<evidence type="ECO:0000256" key="12">
    <source>
        <dbReference type="ARBA" id="ARBA00044727"/>
    </source>
</evidence>
<comment type="similarity">
    <text evidence="3 14">Belongs to the ALG10 glucosyltransferase family.</text>
</comment>
<dbReference type="GO" id="GO:0005789">
    <property type="term" value="C:endoplasmic reticulum membrane"/>
    <property type="evidence" value="ECO:0007669"/>
    <property type="project" value="UniProtKB-SubCell"/>
</dbReference>
<feature type="transmembrane region" description="Helical" evidence="14">
    <location>
        <begin position="373"/>
        <end position="394"/>
    </location>
</feature>
<keyword evidence="10 14" id="KW-1133">Transmembrane helix</keyword>
<comment type="pathway">
    <text evidence="2">Protein modification; protein glycosylation.</text>
</comment>
<keyword evidence="11 14" id="KW-0472">Membrane</keyword>
<sequence>MSDAAAPEEQDELSGGSVQELLPGLQRDLEAEVIRGFIANIAIYPVLLLYFFGTFAYVTRNVVPYEFIDEQFHIGQTITYLKGHWFTWDPKITTPPGLYILGWLNYKVLKPLLKSWSTLTILRLVNAFGGLVYFPLVVLRPIFLFNAISFWPVALISFPLMTTYYYLYYTDVWSTIFIIQSLSIGLTMPFGLSKSIWLSALFAGISCLFRQTNIVWCGFIMLIVVERQAIIAKQFNTHGLNNYLKLFIHSVEEFQTLVLPYALNFVGFFLYLIWNRSITLGDKSNHNAGIHLVQVFYCFAFLTVFSVPLWFSKNFLRMYLERTNRKQVQVFFEIFLIMMVIRYFTKVHPFLLADNRHYTFYLFKRLINHNRRIIKYGLMAPIYHFCTFVYLEILRPSELLFDPISPLPIKDPNLLPVQLTHISWTALILCTFATVVPSPLFEPRYYILPYFFWRLFITCSAEPIWGEIVPGKSNEEPVTISSTSRLFLEFVWFILIDIVTLIIFVRYSFPWASEAFMQRIIW</sequence>
<dbReference type="UniPathway" id="UPA00378"/>
<evidence type="ECO:0000313" key="15">
    <source>
        <dbReference type="EMBL" id="KTA95189.1"/>
    </source>
</evidence>
<feature type="transmembrane region" description="Helical" evidence="14">
    <location>
        <begin position="37"/>
        <end position="58"/>
    </location>
</feature>
<comment type="subcellular location">
    <subcellularLocation>
        <location evidence="1">Endoplasmic reticulum membrane</location>
        <topology evidence="1">Multi-pass membrane protein</topology>
    </subcellularLocation>
</comment>
<evidence type="ECO:0000256" key="10">
    <source>
        <dbReference type="ARBA" id="ARBA00022989"/>
    </source>
</evidence>
<keyword evidence="8 14" id="KW-0812">Transmembrane</keyword>
<dbReference type="AlphaFoldDB" id="A0A0W0C6E5"/>
<dbReference type="VEuPathDB" id="FungiDB:GWK60_L08657"/>
<feature type="transmembrane region" description="Helical" evidence="14">
    <location>
        <begin position="213"/>
        <end position="234"/>
    </location>
</feature>
<dbReference type="EC" id="2.4.1.256" evidence="4 14"/>
<dbReference type="Proteomes" id="UP000054886">
    <property type="component" value="Unassembled WGS sequence"/>
</dbReference>
<protein>
    <recommendedName>
        <fullName evidence="5 14">Dol-P-Glc:Glc(2)Man(9)GlcNAc(2)-PP-Dol alpha-1,2-glucosyltransferase</fullName>
        <ecNumber evidence="4 14">2.4.1.256</ecNumber>
    </recommendedName>
</protein>
<evidence type="ECO:0000256" key="11">
    <source>
        <dbReference type="ARBA" id="ARBA00023136"/>
    </source>
</evidence>
<evidence type="ECO:0000256" key="7">
    <source>
        <dbReference type="ARBA" id="ARBA00022679"/>
    </source>
</evidence>